<dbReference type="PANTHER" id="PTHR10963">
    <property type="entry name" value="GLYCOSYL HYDROLASE-RELATED"/>
    <property type="match status" value="1"/>
</dbReference>
<dbReference type="Proteomes" id="UP001597438">
    <property type="component" value="Unassembled WGS sequence"/>
</dbReference>
<evidence type="ECO:0000259" key="2">
    <source>
        <dbReference type="PROSITE" id="PS51762"/>
    </source>
</evidence>
<dbReference type="PANTHER" id="PTHR10963:SF55">
    <property type="entry name" value="GLYCOSIDE HYDROLASE FAMILY 16 PROTEIN"/>
    <property type="match status" value="1"/>
</dbReference>
<dbReference type="GO" id="GO:0016798">
    <property type="term" value="F:hydrolase activity, acting on glycosyl bonds"/>
    <property type="evidence" value="ECO:0007669"/>
    <property type="project" value="UniProtKB-KW"/>
</dbReference>
<dbReference type="Pfam" id="PF00722">
    <property type="entry name" value="Glyco_hydro_16"/>
    <property type="match status" value="1"/>
</dbReference>
<dbReference type="EC" id="3.2.1.-" evidence="3"/>
<dbReference type="Gene3D" id="2.60.120.200">
    <property type="match status" value="1"/>
</dbReference>
<comment type="caution">
    <text evidence="3">The sequence shown here is derived from an EMBL/GenBank/DDBJ whole genome shotgun (WGS) entry which is preliminary data.</text>
</comment>
<gene>
    <name evidence="3" type="ORF">ACFSYS_03950</name>
</gene>
<dbReference type="InterPro" id="IPR013320">
    <property type="entry name" value="ConA-like_dom_sf"/>
</dbReference>
<dbReference type="PROSITE" id="PS51257">
    <property type="entry name" value="PROKAR_LIPOPROTEIN"/>
    <property type="match status" value="1"/>
</dbReference>
<reference evidence="4" key="1">
    <citation type="journal article" date="2019" name="Int. J. Syst. Evol. Microbiol.">
        <title>The Global Catalogue of Microorganisms (GCM) 10K type strain sequencing project: providing services to taxonomists for standard genome sequencing and annotation.</title>
        <authorList>
            <consortium name="The Broad Institute Genomics Platform"/>
            <consortium name="The Broad Institute Genome Sequencing Center for Infectious Disease"/>
            <person name="Wu L."/>
            <person name="Ma J."/>
        </authorList>
    </citation>
    <scope>NUCLEOTIDE SEQUENCE [LARGE SCALE GENOMIC DNA]</scope>
    <source>
        <strain evidence="4">KCTC 52925</strain>
    </source>
</reference>
<accession>A0ABW5X269</accession>
<dbReference type="InterPro" id="IPR050546">
    <property type="entry name" value="Glycosyl_Hydrlase_16"/>
</dbReference>
<comment type="similarity">
    <text evidence="1">Belongs to the glycosyl hydrolase 16 family.</text>
</comment>
<proteinExistence type="inferred from homology"/>
<protein>
    <submittedName>
        <fullName evidence="3">Glycoside hydrolase family 16 protein</fullName>
        <ecNumber evidence="3">3.2.1.-</ecNumber>
    </submittedName>
</protein>
<name>A0ABW5X269_9FLAO</name>
<sequence>MKQIIILLFIVLVAGCGTGKVREKTTEKWDLIWQDEFNYEGKPDAKKWSFAPRKPVDWACYCADNDATRYVENGNLHLRGVLNTRPGDTVKYNTGCIRTTDKFSFKYGKIEVRAKLDKGKGSWPAIWMMPQDPEYGGWPHSGEIDIMEQLNSDTLAYQTIHSNYIDIQEKKEEPKYFKTVAFKVDDYNVYGLEWYPDRLEFYLNGEETFTYPKIENADSKQWPFDQEFFIILDQALGGSWVGSINDEDLPVEMLVDWVRVYQEK</sequence>
<dbReference type="RefSeq" id="WP_251741900.1">
    <property type="nucleotide sequence ID" value="NZ_JBHUOJ010000008.1"/>
</dbReference>
<keyword evidence="3" id="KW-0326">Glycosidase</keyword>
<evidence type="ECO:0000313" key="4">
    <source>
        <dbReference type="Proteomes" id="UP001597438"/>
    </source>
</evidence>
<dbReference type="SUPFAM" id="SSF49899">
    <property type="entry name" value="Concanavalin A-like lectins/glucanases"/>
    <property type="match status" value="1"/>
</dbReference>
<evidence type="ECO:0000256" key="1">
    <source>
        <dbReference type="ARBA" id="ARBA00006865"/>
    </source>
</evidence>
<dbReference type="CDD" id="cd08023">
    <property type="entry name" value="GH16_laminarinase_like"/>
    <property type="match status" value="1"/>
</dbReference>
<dbReference type="PROSITE" id="PS51762">
    <property type="entry name" value="GH16_2"/>
    <property type="match status" value="1"/>
</dbReference>
<feature type="domain" description="GH16" evidence="2">
    <location>
        <begin position="26"/>
        <end position="264"/>
    </location>
</feature>
<keyword evidence="4" id="KW-1185">Reference proteome</keyword>
<dbReference type="EMBL" id="JBHUOJ010000008">
    <property type="protein sequence ID" value="MFD2832427.1"/>
    <property type="molecule type" value="Genomic_DNA"/>
</dbReference>
<keyword evidence="3" id="KW-0378">Hydrolase</keyword>
<evidence type="ECO:0000313" key="3">
    <source>
        <dbReference type="EMBL" id="MFD2832427.1"/>
    </source>
</evidence>
<dbReference type="InterPro" id="IPR000757">
    <property type="entry name" value="Beta-glucanase-like"/>
</dbReference>
<organism evidence="3 4">
    <name type="scientific">Christiangramia antarctica</name>
    <dbReference type="NCBI Taxonomy" id="2058158"/>
    <lineage>
        <taxon>Bacteria</taxon>
        <taxon>Pseudomonadati</taxon>
        <taxon>Bacteroidota</taxon>
        <taxon>Flavobacteriia</taxon>
        <taxon>Flavobacteriales</taxon>
        <taxon>Flavobacteriaceae</taxon>
        <taxon>Christiangramia</taxon>
    </lineage>
</organism>